<dbReference type="EMBL" id="DRMN01000294">
    <property type="protein sequence ID" value="HFB55158.1"/>
    <property type="molecule type" value="Genomic_DNA"/>
</dbReference>
<dbReference type="Proteomes" id="UP000886042">
    <property type="component" value="Unassembled WGS sequence"/>
</dbReference>
<name>A0A7C3GLJ6_9PROT</name>
<organism evidence="1">
    <name type="scientific">Hellea balneolensis</name>
    <dbReference type="NCBI Taxonomy" id="287478"/>
    <lineage>
        <taxon>Bacteria</taxon>
        <taxon>Pseudomonadati</taxon>
        <taxon>Pseudomonadota</taxon>
        <taxon>Alphaproteobacteria</taxon>
        <taxon>Maricaulales</taxon>
        <taxon>Robiginitomaculaceae</taxon>
        <taxon>Hellea</taxon>
    </lineage>
</organism>
<evidence type="ECO:0000313" key="1">
    <source>
        <dbReference type="EMBL" id="HFB55158.1"/>
    </source>
</evidence>
<dbReference type="InterPro" id="IPR007554">
    <property type="entry name" value="Glycerophosphate_synth"/>
</dbReference>
<comment type="caution">
    <text evidence="1">The sequence shown here is derived from an EMBL/GenBank/DDBJ whole genome shotgun (WGS) entry which is preliminary data.</text>
</comment>
<dbReference type="InterPro" id="IPR043148">
    <property type="entry name" value="TagF_C"/>
</dbReference>
<dbReference type="GO" id="GO:0016020">
    <property type="term" value="C:membrane"/>
    <property type="evidence" value="ECO:0007669"/>
    <property type="project" value="InterPro"/>
</dbReference>
<dbReference type="Pfam" id="PF04464">
    <property type="entry name" value="Glyphos_transf"/>
    <property type="match status" value="1"/>
</dbReference>
<gene>
    <name evidence="1" type="ORF">ENJ46_04465</name>
</gene>
<proteinExistence type="predicted"/>
<reference evidence="1" key="1">
    <citation type="journal article" date="2020" name="mSystems">
        <title>Genome- and Community-Level Interaction Insights into Carbon Utilization and Element Cycling Functions of Hydrothermarchaeota in Hydrothermal Sediment.</title>
        <authorList>
            <person name="Zhou Z."/>
            <person name="Liu Y."/>
            <person name="Xu W."/>
            <person name="Pan J."/>
            <person name="Luo Z.H."/>
            <person name="Li M."/>
        </authorList>
    </citation>
    <scope>NUCLEOTIDE SEQUENCE [LARGE SCALE GENOMIC DNA]</scope>
    <source>
        <strain evidence="1">HyVt-489</strain>
    </source>
</reference>
<accession>A0A7C3GLJ6</accession>
<dbReference type="Gene3D" id="3.40.50.12580">
    <property type="match status" value="1"/>
</dbReference>
<evidence type="ECO:0008006" key="2">
    <source>
        <dbReference type="Google" id="ProtNLM"/>
    </source>
</evidence>
<dbReference type="AlphaFoldDB" id="A0A7C3GLJ6"/>
<protein>
    <recommendedName>
        <fullName evidence="2">Glycerophosphotransferase</fullName>
    </recommendedName>
</protein>
<sequence>MTSDIISTHHTPIDPPLSRIGLGTQSSEVRRAQDFPTDAKTRVRKRVAFLFNHYDNHQILHAAPYACALSQRSELFDVHILCSTTSQMIFAQKIAAAYGEHTCQFTLLDIPLWAKTLDPLVSKWVFIRKQAALKANVELFASFDAIVSPERTTSKLHDKYGLTDPEFIRILHGAGDRDGGVSPNSQAFGLTLLPGQKYLERILHSQDAACSHYVVSGCAKFEAVEQLSPHIPKLFNNDNPTVVYAPHFDQKVSSWSKMGIDILDYFRTHTHYNLIFAPHVILFKRARRHKAHLPQRFVNTETMLLDTGSQRSVDMSYMRAADIYLGDASSQVYEFLNQPRPCIFADAHHTDWQDNSFYQHWKFGDVIQNIAELEQALEQAHDKHADYAPVQRQMFNHSFSKNDTPVSERGADLIANHLLRT</sequence>
<dbReference type="GO" id="GO:0047355">
    <property type="term" value="F:CDP-glycerol glycerophosphotransferase activity"/>
    <property type="evidence" value="ECO:0007669"/>
    <property type="project" value="InterPro"/>
</dbReference>